<dbReference type="Pfam" id="PF21796">
    <property type="entry name" value="Cac1_C"/>
    <property type="match status" value="1"/>
</dbReference>
<evidence type="ECO:0000256" key="1">
    <source>
        <dbReference type="ARBA" id="ARBA00004123"/>
    </source>
</evidence>
<evidence type="ECO:0000313" key="8">
    <source>
        <dbReference type="EMBL" id="KAG1363677.1"/>
    </source>
</evidence>
<evidence type="ECO:0000256" key="4">
    <source>
        <dbReference type="ARBA" id="ARBA00023242"/>
    </source>
</evidence>
<organism evidence="8 9">
    <name type="scientific">Cocos nucifera</name>
    <name type="common">Coconut palm</name>
    <dbReference type="NCBI Taxonomy" id="13894"/>
    <lineage>
        <taxon>Eukaryota</taxon>
        <taxon>Viridiplantae</taxon>
        <taxon>Streptophyta</taxon>
        <taxon>Embryophyta</taxon>
        <taxon>Tracheophyta</taxon>
        <taxon>Spermatophyta</taxon>
        <taxon>Magnoliopsida</taxon>
        <taxon>Liliopsida</taxon>
        <taxon>Arecaceae</taxon>
        <taxon>Arecoideae</taxon>
        <taxon>Cocoseae</taxon>
        <taxon>Attaleinae</taxon>
        <taxon>Cocos</taxon>
    </lineage>
</organism>
<keyword evidence="9" id="KW-1185">Reference proteome</keyword>
<evidence type="ECO:0000313" key="9">
    <source>
        <dbReference type="Proteomes" id="UP000797356"/>
    </source>
</evidence>
<dbReference type="InterPro" id="IPR022043">
    <property type="entry name" value="CAF1A_DD"/>
</dbReference>
<reference evidence="8" key="2">
    <citation type="submission" date="2019-07" db="EMBL/GenBank/DDBJ databases">
        <authorList>
            <person name="Yang Y."/>
            <person name="Bocs S."/>
            <person name="Baudouin L."/>
        </authorList>
    </citation>
    <scope>NUCLEOTIDE SEQUENCE</scope>
    <source>
        <tissue evidence="8">Spear leaf of Hainan Tall coconut</tissue>
    </source>
</reference>
<gene>
    <name evidence="8" type="ORF">COCNU_11G005040</name>
</gene>
<feature type="compositionally biased region" description="Basic and acidic residues" evidence="5">
    <location>
        <begin position="449"/>
        <end position="458"/>
    </location>
</feature>
<keyword evidence="2" id="KW-0227">DNA damage</keyword>
<feature type="region of interest" description="Disordered" evidence="5">
    <location>
        <begin position="360"/>
        <end position="478"/>
    </location>
</feature>
<feature type="domain" description="Chromatin assembly factor 1 subunit A dimerization" evidence="6">
    <location>
        <begin position="609"/>
        <end position="709"/>
    </location>
</feature>
<dbReference type="GO" id="GO:0006281">
    <property type="term" value="P:DNA repair"/>
    <property type="evidence" value="ECO:0007669"/>
    <property type="project" value="UniProtKB-KW"/>
</dbReference>
<feature type="compositionally biased region" description="Polar residues" evidence="5">
    <location>
        <begin position="979"/>
        <end position="990"/>
    </location>
</feature>
<dbReference type="GO" id="GO:0006334">
    <property type="term" value="P:nucleosome assembly"/>
    <property type="evidence" value="ECO:0007669"/>
    <property type="project" value="TreeGrafter"/>
</dbReference>
<feature type="domain" description="Chromatin assembly factor 1 subunit Cac1-like C-terminal" evidence="7">
    <location>
        <begin position="868"/>
        <end position="918"/>
    </location>
</feature>
<feature type="region of interest" description="Disordered" evidence="5">
    <location>
        <begin position="956"/>
        <end position="990"/>
    </location>
</feature>
<dbReference type="InterPro" id="IPR048800">
    <property type="entry name" value="Cac1-like_C"/>
</dbReference>
<comment type="caution">
    <text evidence="8">The sequence shown here is derived from an EMBL/GenBank/DDBJ whole genome shotgun (WGS) entry which is preliminary data.</text>
</comment>
<evidence type="ECO:0000259" key="6">
    <source>
        <dbReference type="Pfam" id="PF12253"/>
    </source>
</evidence>
<dbReference type="Proteomes" id="UP000797356">
    <property type="component" value="Chromosome 11"/>
</dbReference>
<dbReference type="EMBL" id="CM017882">
    <property type="protein sequence ID" value="KAG1363677.1"/>
    <property type="molecule type" value="Genomic_DNA"/>
</dbReference>
<keyword evidence="3" id="KW-0234">DNA repair</keyword>
<protein>
    <submittedName>
        <fullName evidence="8">Chromatin assembly factor 1 subunit FAS1</fullName>
    </submittedName>
</protein>
<evidence type="ECO:0000259" key="7">
    <source>
        <dbReference type="Pfam" id="PF21796"/>
    </source>
</evidence>
<dbReference type="GO" id="GO:0005634">
    <property type="term" value="C:nucleus"/>
    <property type="evidence" value="ECO:0007669"/>
    <property type="project" value="UniProtKB-SubCell"/>
</dbReference>
<proteinExistence type="predicted"/>
<dbReference type="PANTHER" id="PTHR15272">
    <property type="entry name" value="CHROMATIN ASSEMBLY FACTOR 1 SUBUNIT A CAF-1 SUBUNIT A"/>
    <property type="match status" value="1"/>
</dbReference>
<keyword evidence="4" id="KW-0539">Nucleus</keyword>
<evidence type="ECO:0000256" key="5">
    <source>
        <dbReference type="SAM" id="MobiDB-lite"/>
    </source>
</evidence>
<dbReference type="GO" id="GO:0033186">
    <property type="term" value="C:CAF-1 complex"/>
    <property type="evidence" value="ECO:0007669"/>
    <property type="project" value="TreeGrafter"/>
</dbReference>
<name>A0A8K0INF6_COCNU</name>
<feature type="region of interest" description="Disordered" evidence="5">
    <location>
        <begin position="683"/>
        <end position="758"/>
    </location>
</feature>
<dbReference type="OrthoDB" id="440676at2759"/>
<feature type="compositionally biased region" description="Polar residues" evidence="5">
    <location>
        <begin position="957"/>
        <end position="969"/>
    </location>
</feature>
<comment type="subcellular location">
    <subcellularLocation>
        <location evidence="1">Nucleus</location>
    </subcellularLocation>
</comment>
<accession>A0A8K0INF6</accession>
<evidence type="ECO:0000256" key="2">
    <source>
        <dbReference type="ARBA" id="ARBA00022763"/>
    </source>
</evidence>
<dbReference type="Pfam" id="PF12253">
    <property type="entry name" value="CAF1A_dimeriz"/>
    <property type="match status" value="1"/>
</dbReference>
<feature type="compositionally biased region" description="Polar residues" evidence="5">
    <location>
        <begin position="459"/>
        <end position="468"/>
    </location>
</feature>
<evidence type="ECO:0000256" key="3">
    <source>
        <dbReference type="ARBA" id="ARBA00023204"/>
    </source>
</evidence>
<reference evidence="8" key="1">
    <citation type="journal article" date="2017" name="Gigascience">
        <title>The genome draft of coconut (Cocos nucifera).</title>
        <authorList>
            <person name="Xiao Y."/>
            <person name="Xu P."/>
            <person name="Fan H."/>
            <person name="Baudouin L."/>
            <person name="Xia W."/>
            <person name="Bocs S."/>
            <person name="Xu J."/>
            <person name="Li Q."/>
            <person name="Guo A."/>
            <person name="Zhou L."/>
            <person name="Li J."/>
            <person name="Wu Y."/>
            <person name="Ma Z."/>
            <person name="Armero A."/>
            <person name="Issali A.E."/>
            <person name="Liu N."/>
            <person name="Peng M."/>
            <person name="Yang Y."/>
        </authorList>
    </citation>
    <scope>NUCLEOTIDE SEQUENCE</scope>
    <source>
        <tissue evidence="8">Spear leaf of Hainan Tall coconut</tissue>
    </source>
</reference>
<dbReference type="PANTHER" id="PTHR15272:SF0">
    <property type="entry name" value="CHROMATIN ASSEMBLY FACTOR 1 SUBUNIT A"/>
    <property type="match status" value="1"/>
</dbReference>
<sequence>MEGVVILGTVRAEDSTHTDANGDSKFVDGSLAGTLTACQANEKHLVVLNRVPEVDGDLMILDSSPADALKQEQLSAEESEKVAVNTSVVDLNGVQAEGLNQPEVNADTMILDNSHVAVPKKPQSVLKDQKGDWKQLKRKRALIDWNATGVNKESLVTQCRQEIDNLFEYYKEVSGHRLNLEEGTCSSNNSMIACLLEESNLPFSKLVEEIYDMLRARDGVTLASVRGAVLFVGQRVMYGVPNLDADVLEDESQSCLWCWETRDLKLLPATLRGFLNIRRIARKKIHERISALSATLSALSIPESHDSYKSDLVKASVKLGKVLNADGIRSSVEKLKQKNDADMAEKEAKLKEKELIKEMEKNKRNAEKEKRKMDRELQKEKLQNEKELKRMQEEAEKEEKRREKEAAELKKQLKKQHEEAEREQRRREKEEAELKKQLAVKKQATIMERFLKREKSKDNSSNPDNRSSMRGPMSDSSCKKEEAVYTVTSSMDCAFSQKDSLSVEDLRRLHVTRWHKLAHCSRSCRWGIRRNPKIELVKELKLQRSSLEAELLEKSMTPNKELSSYKVNQGSESSLDKLVDEFEESFVNEMPCHNGTDSAPALVRFLRKKLLQFDQSHRPAYYGTWRRKRQVLFPGYDWNLLHLHFCFCHIFIYIDAAAYYSAVGPRHPFKKDPALDYDIDSDEEWEEDDPGESLSDCDKDTEEDHLEEEASKIEDEDESEDGFVVPDGYLSEDEGVPTETSSDNMEGEAKSSPSVKSDVESEEFRALLQQQKILHNLTEKALRKGQPLVISNLMHEKAELMMAEYLTGASKLEQICLQALSMQVFPGGSIVDLSASHGQSDEDPVLCQSSRNITSPTATAAVIQGSDLPEFVRVIGSCSQSINKVVELLQQKFPAISRALLRNKVREISDFVDNRWQVKKEVLESLGLSISPDKGRRPKGIAMYFSKRCLPPEGESINISESSPQSCSKTKAHNDGDIATSQADRQSLLL</sequence>
<dbReference type="AlphaFoldDB" id="A0A8K0INF6"/>
<feature type="compositionally biased region" description="Basic and acidic residues" evidence="5">
    <location>
        <begin position="360"/>
        <end position="436"/>
    </location>
</feature>